<evidence type="ECO:0000313" key="8">
    <source>
        <dbReference type="Proteomes" id="UP000245820"/>
    </source>
</evidence>
<proteinExistence type="inferred from homology"/>
<dbReference type="GO" id="GO:0008324">
    <property type="term" value="F:monoatomic cation transmembrane transporter activity"/>
    <property type="evidence" value="ECO:0007669"/>
    <property type="project" value="InterPro"/>
</dbReference>
<evidence type="ECO:0000313" key="7">
    <source>
        <dbReference type="EMBL" id="AWL05559.1"/>
    </source>
</evidence>
<dbReference type="AlphaFoldDB" id="A0A2S2DKE1"/>
<keyword evidence="4" id="KW-0812">Transmembrane</keyword>
<dbReference type="Pfam" id="PF01899">
    <property type="entry name" value="MNHE"/>
    <property type="match status" value="1"/>
</dbReference>
<evidence type="ECO:0000256" key="5">
    <source>
        <dbReference type="ARBA" id="ARBA00022989"/>
    </source>
</evidence>
<dbReference type="EMBL" id="CP029343">
    <property type="protein sequence ID" value="AWL05559.1"/>
    <property type="molecule type" value="Genomic_DNA"/>
</dbReference>
<dbReference type="InterPro" id="IPR002758">
    <property type="entry name" value="Cation_antiport_E"/>
</dbReference>
<keyword evidence="8" id="KW-1185">Reference proteome</keyword>
<name>A0A2S2DKE1_9BURK</name>
<dbReference type="PIRSF" id="PIRSF019239">
    <property type="entry name" value="MrpE"/>
    <property type="match status" value="1"/>
</dbReference>
<organism evidence="7 8">
    <name type="scientific">Massilia oculi</name>
    <dbReference type="NCBI Taxonomy" id="945844"/>
    <lineage>
        <taxon>Bacteria</taxon>
        <taxon>Pseudomonadati</taxon>
        <taxon>Pseudomonadota</taxon>
        <taxon>Betaproteobacteria</taxon>
        <taxon>Burkholderiales</taxon>
        <taxon>Oxalobacteraceae</taxon>
        <taxon>Telluria group</taxon>
        <taxon>Massilia</taxon>
    </lineage>
</organism>
<dbReference type="Proteomes" id="UP000245820">
    <property type="component" value="Chromosome"/>
</dbReference>
<dbReference type="KEGG" id="mtim:DIR46_14685"/>
<evidence type="ECO:0000256" key="1">
    <source>
        <dbReference type="ARBA" id="ARBA00004651"/>
    </source>
</evidence>
<dbReference type="PANTHER" id="PTHR34584">
    <property type="entry name" value="NA(+)/H(+) ANTIPORTER SUBUNIT E1"/>
    <property type="match status" value="1"/>
</dbReference>
<accession>A0A2S2DKE1</accession>
<keyword evidence="6" id="KW-0472">Membrane</keyword>
<evidence type="ECO:0000256" key="4">
    <source>
        <dbReference type="ARBA" id="ARBA00022692"/>
    </source>
</evidence>
<reference evidence="7 8" key="1">
    <citation type="submission" date="2018-05" db="EMBL/GenBank/DDBJ databases">
        <title>Complete genome sequence of Massilia oculi sp. nov. CCUG 43427T (=DSM 26321T), the type strain of M. oculi, and comparison with genome sequences of other Massilia strains.</title>
        <authorList>
            <person name="Zhu B."/>
        </authorList>
    </citation>
    <scope>NUCLEOTIDE SEQUENCE [LARGE SCALE GENOMIC DNA]</scope>
    <source>
        <strain evidence="7 8">CCUG 43427</strain>
    </source>
</reference>
<dbReference type="GO" id="GO:0005886">
    <property type="term" value="C:plasma membrane"/>
    <property type="evidence" value="ECO:0007669"/>
    <property type="project" value="UniProtKB-SubCell"/>
</dbReference>
<comment type="subcellular location">
    <subcellularLocation>
        <location evidence="1">Cell membrane</location>
        <topology evidence="1">Multi-pass membrane protein</topology>
    </subcellularLocation>
</comment>
<dbReference type="OrthoDB" id="9807187at2"/>
<evidence type="ECO:0000256" key="2">
    <source>
        <dbReference type="ARBA" id="ARBA00006228"/>
    </source>
</evidence>
<dbReference type="PANTHER" id="PTHR34584:SF1">
    <property type="entry name" value="NA(+)_H(+) ANTIPORTER SUBUNIT E1"/>
    <property type="match status" value="1"/>
</dbReference>
<evidence type="ECO:0000256" key="3">
    <source>
        <dbReference type="ARBA" id="ARBA00022475"/>
    </source>
</evidence>
<evidence type="ECO:0000256" key="6">
    <source>
        <dbReference type="ARBA" id="ARBA00023136"/>
    </source>
</evidence>
<dbReference type="RefSeq" id="WP_109345894.1">
    <property type="nucleotide sequence ID" value="NZ_CP029343.1"/>
</dbReference>
<keyword evidence="3" id="KW-1003">Cell membrane</keyword>
<comment type="similarity">
    <text evidence="2">Belongs to the CPA3 antiporters (TC 2.A.63) subunit E family.</text>
</comment>
<gene>
    <name evidence="7" type="ORF">DIR46_14685</name>
</gene>
<protein>
    <submittedName>
        <fullName evidence="7">Pesticidal protein Cry1Ia</fullName>
    </submittedName>
</protein>
<sequence>MSRWLPYPFVSLTLCVLWLLLNQTLYPGHVLLGAALGVAGPVLTRHLNPLGYPRLRKPIVAVRLLGFAAVEVVRSCFNVSRIILLADHANLNSQFIRVPLTIRDPYGLAALSCLINMTPGTVWTELQPGRDPAHHELVLHVFDLHDAAWWIDTIQTRYEQPLIHIFETEVRHGDPA</sequence>
<keyword evidence="5" id="KW-1133">Transmembrane helix</keyword>